<reference evidence="6" key="1">
    <citation type="submission" date="2016-10" db="EMBL/GenBank/DDBJ databases">
        <authorList>
            <person name="Varghese N."/>
            <person name="Submissions S."/>
        </authorList>
    </citation>
    <scope>NUCLEOTIDE SEQUENCE [LARGE SCALE GENOMIC DNA]</scope>
    <source>
        <strain evidence="6">DSM 10002</strain>
    </source>
</reference>
<dbReference type="InterPro" id="IPR003439">
    <property type="entry name" value="ABC_transporter-like_ATP-bd"/>
</dbReference>
<evidence type="ECO:0000313" key="5">
    <source>
        <dbReference type="EMBL" id="SDU81608.1"/>
    </source>
</evidence>
<evidence type="ECO:0000256" key="2">
    <source>
        <dbReference type="ARBA" id="ARBA00022741"/>
    </source>
</evidence>
<sequence length="240" mass="25809">MTTSPAVSVRNLHVTLDGTKILHGIDMDIDAGSTVAILGANGSGKSTLIRALVGVIPHEGTVCLFGHALGRKAPWQRIGYAPQRVSQSSKIPATALETVMSGLIYGWHFKLPKDSKTQALSALATVGLAARAHESVQTFSGGQQQRVLIARALVRNPDLLILDEPFAGIDSQSREHIIEALTILRNQGKTIVMVLHDLYSLDSIIDQTYVVNNGRFDRSSKVPIPSETPSPSICYGEIHA</sequence>
<proteinExistence type="predicted"/>
<keyword evidence="6" id="KW-1185">Reference proteome</keyword>
<keyword evidence="2" id="KW-0547">Nucleotide-binding</keyword>
<keyword evidence="1" id="KW-0813">Transport</keyword>
<dbReference type="Proteomes" id="UP000214355">
    <property type="component" value="Chromosome I"/>
</dbReference>
<keyword evidence="3 5" id="KW-0067">ATP-binding</keyword>
<dbReference type="SUPFAM" id="SSF52540">
    <property type="entry name" value="P-loop containing nucleoside triphosphate hydrolases"/>
    <property type="match status" value="1"/>
</dbReference>
<dbReference type="RefSeq" id="WP_091281884.1">
    <property type="nucleotide sequence ID" value="NZ_LT629804.1"/>
</dbReference>
<protein>
    <submittedName>
        <fullName evidence="5">Zinc transport system ATP-binding protein</fullName>
    </submittedName>
</protein>
<dbReference type="PROSITE" id="PS50893">
    <property type="entry name" value="ABC_TRANSPORTER_2"/>
    <property type="match status" value="1"/>
</dbReference>
<dbReference type="GO" id="GO:0005524">
    <property type="term" value="F:ATP binding"/>
    <property type="evidence" value="ECO:0007669"/>
    <property type="project" value="UniProtKB-KW"/>
</dbReference>
<accession>A0A1H2LLT3</accession>
<dbReference type="InterPro" id="IPR050153">
    <property type="entry name" value="Metal_Ion_Import_ABC"/>
</dbReference>
<dbReference type="AlphaFoldDB" id="A0A1H2LLT3"/>
<dbReference type="EMBL" id="LT629804">
    <property type="protein sequence ID" value="SDU81608.1"/>
    <property type="molecule type" value="Genomic_DNA"/>
</dbReference>
<dbReference type="InterPro" id="IPR003593">
    <property type="entry name" value="AAA+_ATPase"/>
</dbReference>
<dbReference type="PROSITE" id="PS00211">
    <property type="entry name" value="ABC_TRANSPORTER_1"/>
    <property type="match status" value="1"/>
</dbReference>
<evidence type="ECO:0000259" key="4">
    <source>
        <dbReference type="PROSITE" id="PS50893"/>
    </source>
</evidence>
<dbReference type="PANTHER" id="PTHR42734">
    <property type="entry name" value="METAL TRANSPORT SYSTEM ATP-BINDING PROTEIN TM_0124-RELATED"/>
    <property type="match status" value="1"/>
</dbReference>
<evidence type="ECO:0000313" key="6">
    <source>
        <dbReference type="Proteomes" id="UP000214355"/>
    </source>
</evidence>
<dbReference type="STRING" id="131112.SAMN04489737_1563"/>
<dbReference type="GO" id="GO:0016887">
    <property type="term" value="F:ATP hydrolysis activity"/>
    <property type="evidence" value="ECO:0007669"/>
    <property type="project" value="InterPro"/>
</dbReference>
<name>A0A1H2LLT3_9ACTO</name>
<dbReference type="InterPro" id="IPR027417">
    <property type="entry name" value="P-loop_NTPase"/>
</dbReference>
<dbReference type="SMART" id="SM00382">
    <property type="entry name" value="AAA"/>
    <property type="match status" value="1"/>
</dbReference>
<dbReference type="OrthoDB" id="5296765at2"/>
<evidence type="ECO:0000256" key="3">
    <source>
        <dbReference type="ARBA" id="ARBA00022840"/>
    </source>
</evidence>
<evidence type="ECO:0000256" key="1">
    <source>
        <dbReference type="ARBA" id="ARBA00022448"/>
    </source>
</evidence>
<dbReference type="GeneID" id="65345289"/>
<dbReference type="InterPro" id="IPR017871">
    <property type="entry name" value="ABC_transporter-like_CS"/>
</dbReference>
<feature type="domain" description="ABC transporter" evidence="4">
    <location>
        <begin position="7"/>
        <end position="238"/>
    </location>
</feature>
<gene>
    <name evidence="5" type="ORF">SAMN04489737_1563</name>
</gene>
<organism evidence="5 6">
    <name type="scientific">Arcanobacterium phocae</name>
    <dbReference type="NCBI Taxonomy" id="131112"/>
    <lineage>
        <taxon>Bacteria</taxon>
        <taxon>Bacillati</taxon>
        <taxon>Actinomycetota</taxon>
        <taxon>Actinomycetes</taxon>
        <taxon>Actinomycetales</taxon>
        <taxon>Actinomycetaceae</taxon>
        <taxon>Arcanobacterium</taxon>
    </lineage>
</organism>
<dbReference type="Pfam" id="PF00005">
    <property type="entry name" value="ABC_tran"/>
    <property type="match status" value="1"/>
</dbReference>
<dbReference type="Gene3D" id="3.40.50.300">
    <property type="entry name" value="P-loop containing nucleotide triphosphate hydrolases"/>
    <property type="match status" value="1"/>
</dbReference>